<dbReference type="EMBL" id="JBFMIA010000288">
    <property type="protein sequence ID" value="MEW9503600.1"/>
    <property type="molecule type" value="Genomic_DNA"/>
</dbReference>
<name>A0ABV3Q8B2_9BACL</name>
<evidence type="ECO:0000313" key="2">
    <source>
        <dbReference type="EMBL" id="MEW9503600.1"/>
    </source>
</evidence>
<organism evidence="2 3">
    <name type="scientific">Jeotgalibacillus marinus</name>
    <dbReference type="NCBI Taxonomy" id="86667"/>
    <lineage>
        <taxon>Bacteria</taxon>
        <taxon>Bacillati</taxon>
        <taxon>Bacillota</taxon>
        <taxon>Bacilli</taxon>
        <taxon>Bacillales</taxon>
        <taxon>Caryophanaceae</taxon>
        <taxon>Jeotgalibacillus</taxon>
    </lineage>
</organism>
<gene>
    <name evidence="2" type="ORF">AB1471_17890</name>
</gene>
<evidence type="ECO:0000256" key="1">
    <source>
        <dbReference type="SAM" id="MobiDB-lite"/>
    </source>
</evidence>
<protein>
    <submittedName>
        <fullName evidence="2">Uncharacterized protein</fullName>
    </submittedName>
</protein>
<feature type="region of interest" description="Disordered" evidence="1">
    <location>
        <begin position="1"/>
        <end position="24"/>
    </location>
</feature>
<evidence type="ECO:0000313" key="3">
    <source>
        <dbReference type="Proteomes" id="UP001556040"/>
    </source>
</evidence>
<sequence length="63" mass="6578">MSEETTQDTGSQDVAAASAAPAASAAVPVGFLDSLPEDLRMEPSLRNFTDPASLAKSYVHAQR</sequence>
<dbReference type="Proteomes" id="UP001556040">
    <property type="component" value="Unassembled WGS sequence"/>
</dbReference>
<dbReference type="RefSeq" id="WP_367781062.1">
    <property type="nucleotide sequence ID" value="NZ_JBFMIA010000288.1"/>
</dbReference>
<feature type="non-terminal residue" evidence="2">
    <location>
        <position position="63"/>
    </location>
</feature>
<keyword evidence="3" id="KW-1185">Reference proteome</keyword>
<accession>A0ABV3Q8B2</accession>
<feature type="compositionally biased region" description="Low complexity" evidence="1">
    <location>
        <begin position="14"/>
        <end position="24"/>
    </location>
</feature>
<reference evidence="2 3" key="1">
    <citation type="journal article" date="1979" name="Int. J. Syst. Evol. Microbiol.">
        <title>Bacillus globisporus subsp. marinus subsp. nov.</title>
        <authorList>
            <person name="Liu H."/>
        </authorList>
    </citation>
    <scope>NUCLEOTIDE SEQUENCE [LARGE SCALE GENOMIC DNA]</scope>
    <source>
        <strain evidence="2 3">DSM 1297</strain>
    </source>
</reference>
<proteinExistence type="predicted"/>
<comment type="caution">
    <text evidence="2">The sequence shown here is derived from an EMBL/GenBank/DDBJ whole genome shotgun (WGS) entry which is preliminary data.</text>
</comment>